<evidence type="ECO:0000256" key="6">
    <source>
        <dbReference type="ARBA" id="ARBA00022692"/>
    </source>
</evidence>
<feature type="transmembrane region" description="Helical" evidence="18">
    <location>
        <begin position="92"/>
        <end position="113"/>
    </location>
</feature>
<dbReference type="NCBIfam" id="TIGR03592">
    <property type="entry name" value="yidC_oxa1_cterm"/>
    <property type="match status" value="1"/>
</dbReference>
<dbReference type="PANTHER" id="PTHR12428">
    <property type="entry name" value="OXA1"/>
    <property type="match status" value="1"/>
</dbReference>
<accession>A0A6J4IM78</accession>
<feature type="transmembrane region" description="Helical" evidence="18">
    <location>
        <begin position="211"/>
        <end position="228"/>
    </location>
</feature>
<feature type="transmembrane region" description="Helical" evidence="18">
    <location>
        <begin position="12"/>
        <end position="42"/>
    </location>
</feature>
<evidence type="ECO:0000313" key="20">
    <source>
        <dbReference type="EMBL" id="CAA9254128.1"/>
    </source>
</evidence>
<dbReference type="GO" id="GO:0032977">
    <property type="term" value="F:membrane insertase activity"/>
    <property type="evidence" value="ECO:0007669"/>
    <property type="project" value="InterPro"/>
</dbReference>
<dbReference type="InterPro" id="IPR001708">
    <property type="entry name" value="YidC/ALB3/OXA1/COX18"/>
</dbReference>
<evidence type="ECO:0000256" key="15">
    <source>
        <dbReference type="ARBA" id="ARBA00033342"/>
    </source>
</evidence>
<dbReference type="GO" id="GO:0051205">
    <property type="term" value="P:protein insertion into membrane"/>
    <property type="evidence" value="ECO:0007669"/>
    <property type="project" value="TreeGrafter"/>
</dbReference>
<sequence>MLASVLDPLYQLMAAILAAIYSVIPNYAVAIFGLTCIVLAILTPLTLKGLRSTIKIQKLMPEQKRLQAQFKDDRQALNEAIMGMYKENKVSPVGGCLPFLVQSPFFIALFGVLQGMSRVRRYPASVAGKPFSEWGPPLGKDAPADAIRLGDPQHLPIGSKLYESLRGLGPDQWFEGSGLNRLPHAPGEVKAFGFDLAKSASQMVSEGFVKFLPYLLLIVLMIGLQVFAQRQVNRRNPAAAAANPQMQTITKVMPFLFGIWGWAFQAGLTLYWTTSSALRIVQQWALYRFDPTLSESVKEKRAELAREAAKPSKKGAASKKPAKAAPAKPGDRGGGKGAKEAAAKTVKPPKPANEPAKPAKQTAKVSPKMGAKPTTKLGPAAEPVAEGPKGGSNGSAGGGARPNPGRQQPKKRRKGR</sequence>
<evidence type="ECO:0000256" key="16">
    <source>
        <dbReference type="RuleBase" id="RU003945"/>
    </source>
</evidence>
<name>A0A6J4IM78_9ACTN</name>
<evidence type="ECO:0000256" key="1">
    <source>
        <dbReference type="ARBA" id="ARBA00004651"/>
    </source>
</evidence>
<keyword evidence="9 18" id="KW-0472">Membrane</keyword>
<keyword evidence="5" id="KW-1003">Cell membrane</keyword>
<evidence type="ECO:0000256" key="11">
    <source>
        <dbReference type="ARBA" id="ARBA00025034"/>
    </source>
</evidence>
<dbReference type="AlphaFoldDB" id="A0A6J4IM78"/>
<dbReference type="CDD" id="cd20070">
    <property type="entry name" value="5TM_YidC_Alb3"/>
    <property type="match status" value="1"/>
</dbReference>
<dbReference type="InterPro" id="IPR047196">
    <property type="entry name" value="YidC_ALB_C"/>
</dbReference>
<evidence type="ECO:0000256" key="4">
    <source>
        <dbReference type="ARBA" id="ARBA00022448"/>
    </source>
</evidence>
<comment type="similarity">
    <text evidence="2">Belongs to the OXA1/ALB3/YidC family. Type 1 subfamily.</text>
</comment>
<dbReference type="EMBL" id="CADCSZ010000153">
    <property type="protein sequence ID" value="CAA9254128.1"/>
    <property type="molecule type" value="Genomic_DNA"/>
</dbReference>
<evidence type="ECO:0000256" key="13">
    <source>
        <dbReference type="ARBA" id="ARBA00031538"/>
    </source>
</evidence>
<gene>
    <name evidence="20" type="ORF">AVDCRST_MAG76-2441</name>
</gene>
<dbReference type="PANTHER" id="PTHR12428:SF65">
    <property type="entry name" value="CYTOCHROME C OXIDASE ASSEMBLY PROTEIN COX18, MITOCHONDRIAL"/>
    <property type="match status" value="1"/>
</dbReference>
<evidence type="ECO:0000256" key="7">
    <source>
        <dbReference type="ARBA" id="ARBA00022927"/>
    </source>
</evidence>
<feature type="domain" description="Membrane insertase YidC/Oxa/ALB C-terminal" evidence="19">
    <location>
        <begin position="27"/>
        <end position="287"/>
    </location>
</feature>
<protein>
    <recommendedName>
        <fullName evidence="3">Membrane protein insertase YidC</fullName>
    </recommendedName>
    <alternativeName>
        <fullName evidence="15">Foldase YidC</fullName>
    </alternativeName>
    <alternativeName>
        <fullName evidence="14">Membrane integrase YidC</fullName>
    </alternativeName>
    <alternativeName>
        <fullName evidence="13">Membrane protein YidC</fullName>
    </alternativeName>
</protein>
<evidence type="ECO:0000256" key="9">
    <source>
        <dbReference type="ARBA" id="ARBA00023136"/>
    </source>
</evidence>
<keyword evidence="10" id="KW-0143">Chaperone</keyword>
<dbReference type="Pfam" id="PF02096">
    <property type="entry name" value="60KD_IMP"/>
    <property type="match status" value="1"/>
</dbReference>
<dbReference type="InterPro" id="IPR028055">
    <property type="entry name" value="YidC/Oxa/ALB_C"/>
</dbReference>
<evidence type="ECO:0000256" key="5">
    <source>
        <dbReference type="ARBA" id="ARBA00022475"/>
    </source>
</evidence>
<evidence type="ECO:0000256" key="12">
    <source>
        <dbReference type="ARBA" id="ARBA00026028"/>
    </source>
</evidence>
<keyword evidence="6 16" id="KW-0812">Transmembrane</keyword>
<evidence type="ECO:0000256" key="3">
    <source>
        <dbReference type="ARBA" id="ARBA00015325"/>
    </source>
</evidence>
<feature type="compositionally biased region" description="Basic and acidic residues" evidence="17">
    <location>
        <begin position="329"/>
        <end position="342"/>
    </location>
</feature>
<feature type="region of interest" description="Disordered" evidence="17">
    <location>
        <begin position="304"/>
        <end position="416"/>
    </location>
</feature>
<evidence type="ECO:0000256" key="18">
    <source>
        <dbReference type="SAM" id="Phobius"/>
    </source>
</evidence>
<dbReference type="GO" id="GO:0015031">
    <property type="term" value="P:protein transport"/>
    <property type="evidence" value="ECO:0007669"/>
    <property type="project" value="UniProtKB-KW"/>
</dbReference>
<reference evidence="20" key="1">
    <citation type="submission" date="2020-02" db="EMBL/GenBank/DDBJ databases">
        <authorList>
            <person name="Meier V. D."/>
        </authorList>
    </citation>
    <scope>NUCLEOTIDE SEQUENCE</scope>
    <source>
        <strain evidence="20">AVDCRST_MAG76</strain>
    </source>
</reference>
<evidence type="ECO:0000256" key="2">
    <source>
        <dbReference type="ARBA" id="ARBA00010527"/>
    </source>
</evidence>
<evidence type="ECO:0000256" key="8">
    <source>
        <dbReference type="ARBA" id="ARBA00022989"/>
    </source>
</evidence>
<dbReference type="GO" id="GO:0005886">
    <property type="term" value="C:plasma membrane"/>
    <property type="evidence" value="ECO:0007669"/>
    <property type="project" value="UniProtKB-SubCell"/>
</dbReference>
<comment type="function">
    <text evidence="11">Required for the insertion and/or proper folding and/or complex formation of integral membrane proteins into the membrane. Involved in integration of membrane proteins that insert both dependently and independently of the Sec translocase complex, as well as at least some lipoproteins. Aids folding of multispanning membrane proteins.</text>
</comment>
<feature type="transmembrane region" description="Helical" evidence="18">
    <location>
        <begin position="249"/>
        <end position="272"/>
    </location>
</feature>
<evidence type="ECO:0000256" key="17">
    <source>
        <dbReference type="SAM" id="MobiDB-lite"/>
    </source>
</evidence>
<organism evidence="20">
    <name type="scientific">uncultured Acidimicrobiales bacterium</name>
    <dbReference type="NCBI Taxonomy" id="310071"/>
    <lineage>
        <taxon>Bacteria</taxon>
        <taxon>Bacillati</taxon>
        <taxon>Actinomycetota</taxon>
        <taxon>Acidimicrobiia</taxon>
        <taxon>Acidimicrobiales</taxon>
        <taxon>environmental samples</taxon>
    </lineage>
</organism>
<feature type="compositionally biased region" description="Gly residues" evidence="17">
    <location>
        <begin position="388"/>
        <end position="400"/>
    </location>
</feature>
<keyword evidence="8 18" id="KW-1133">Transmembrane helix</keyword>
<feature type="compositionally biased region" description="Basic residues" evidence="17">
    <location>
        <begin position="311"/>
        <end position="322"/>
    </location>
</feature>
<comment type="subunit">
    <text evidence="12">Interacts with the Sec translocase complex via SecD. Specifically interacts with transmembrane segments of nascent integral membrane proteins during membrane integration.</text>
</comment>
<evidence type="ECO:0000256" key="14">
    <source>
        <dbReference type="ARBA" id="ARBA00033245"/>
    </source>
</evidence>
<keyword evidence="4" id="KW-0813">Transport</keyword>
<evidence type="ECO:0000259" key="19">
    <source>
        <dbReference type="Pfam" id="PF02096"/>
    </source>
</evidence>
<keyword evidence="7" id="KW-0653">Protein transport</keyword>
<comment type="subcellular location">
    <subcellularLocation>
        <location evidence="1">Cell membrane</location>
        <topology evidence="1">Multi-pass membrane protein</topology>
    </subcellularLocation>
    <subcellularLocation>
        <location evidence="16">Membrane</location>
        <topology evidence="16">Multi-pass membrane protein</topology>
    </subcellularLocation>
</comment>
<evidence type="ECO:0000256" key="10">
    <source>
        <dbReference type="ARBA" id="ARBA00023186"/>
    </source>
</evidence>
<proteinExistence type="inferred from homology"/>